<protein>
    <submittedName>
        <fullName evidence="1">DUF4625 domain-containing protein</fullName>
    </submittedName>
</protein>
<name>A0ABS5JRF1_9BACT</name>
<dbReference type="PROSITE" id="PS51257">
    <property type="entry name" value="PROKAR_LIPOPROTEIN"/>
    <property type="match status" value="1"/>
</dbReference>
<dbReference type="RefSeq" id="WP_212213935.1">
    <property type="nucleotide sequence ID" value="NZ_JAGUCO010000002.1"/>
</dbReference>
<comment type="caution">
    <text evidence="1">The sequence shown here is derived from an EMBL/GenBank/DDBJ whole genome shotgun (WGS) entry which is preliminary data.</text>
</comment>
<dbReference type="Gene3D" id="2.60.40.4140">
    <property type="match status" value="1"/>
</dbReference>
<dbReference type="EMBL" id="JAGUCO010000002">
    <property type="protein sequence ID" value="MBS2097480.1"/>
    <property type="molecule type" value="Genomic_DNA"/>
</dbReference>
<evidence type="ECO:0000313" key="2">
    <source>
        <dbReference type="Proteomes" id="UP000708576"/>
    </source>
</evidence>
<gene>
    <name evidence="1" type="ORF">KEM10_04255</name>
</gene>
<dbReference type="Proteomes" id="UP000708576">
    <property type="component" value="Unassembled WGS sequence"/>
</dbReference>
<dbReference type="Pfam" id="PF15418">
    <property type="entry name" value="DUF4625"/>
    <property type="match status" value="1"/>
</dbReference>
<organism evidence="1 2">
    <name type="scientific">Carboxylicivirga linearis</name>
    <dbReference type="NCBI Taxonomy" id="1628157"/>
    <lineage>
        <taxon>Bacteria</taxon>
        <taxon>Pseudomonadati</taxon>
        <taxon>Bacteroidota</taxon>
        <taxon>Bacteroidia</taxon>
        <taxon>Marinilabiliales</taxon>
        <taxon>Marinilabiliaceae</taxon>
        <taxon>Carboxylicivirga</taxon>
    </lineage>
</organism>
<keyword evidence="2" id="KW-1185">Reference proteome</keyword>
<reference evidence="1 2" key="1">
    <citation type="journal article" date="2015" name="Int. J. Syst. Evol. Microbiol.">
        <title>Carboxylicivirga linearis sp. nov., isolated from a sea cucumber culture pond.</title>
        <authorList>
            <person name="Wang F.Q."/>
            <person name="Zhou Y.X."/>
            <person name="Lin X.Z."/>
            <person name="Chen G.J."/>
            <person name="Du Z.J."/>
        </authorList>
    </citation>
    <scope>NUCLEOTIDE SEQUENCE [LARGE SCALE GENOMIC DNA]</scope>
    <source>
        <strain evidence="1 2">FB218</strain>
    </source>
</reference>
<accession>A0ABS5JRF1</accession>
<dbReference type="InterPro" id="IPR027829">
    <property type="entry name" value="DUF4625"/>
</dbReference>
<proteinExistence type="predicted"/>
<evidence type="ECO:0000313" key="1">
    <source>
        <dbReference type="EMBL" id="MBS2097480.1"/>
    </source>
</evidence>
<sequence>MKNTLILAALVLFFVSCNDDDVDTTKPTIEIIKPAEDARHFHQGDTFDFEALFTDNVALKSYMVEIHYNGDGHDHTAAVKSTTEDDHVEWEQSWSGDLTEAKEDRAAISGIEVPANAEPGEYHLGVYCFDTAGNESQVFIDIEVEEEGHEH</sequence>